<dbReference type="InterPro" id="IPR036291">
    <property type="entry name" value="NAD(P)-bd_dom_sf"/>
</dbReference>
<dbReference type="Gene3D" id="3.40.50.720">
    <property type="entry name" value="NAD(P)-binding Rossmann-like Domain"/>
    <property type="match status" value="1"/>
</dbReference>
<dbReference type="NCBIfam" id="TIGR01472">
    <property type="entry name" value="gmd"/>
    <property type="match status" value="1"/>
</dbReference>
<dbReference type="Gene3D" id="3.90.25.10">
    <property type="entry name" value="UDP-galactose 4-epimerase, domain 1"/>
    <property type="match status" value="1"/>
</dbReference>
<evidence type="ECO:0000256" key="3">
    <source>
        <dbReference type="ARBA" id="ARBA00011989"/>
    </source>
</evidence>
<dbReference type="InterPro" id="IPR016040">
    <property type="entry name" value="NAD(P)-bd_dom"/>
</dbReference>
<dbReference type="PANTHER" id="PTHR43715:SF1">
    <property type="entry name" value="GDP-MANNOSE 4,6 DEHYDRATASE"/>
    <property type="match status" value="1"/>
</dbReference>
<evidence type="ECO:0000313" key="6">
    <source>
        <dbReference type="EMBL" id="AGE53778.1"/>
    </source>
</evidence>
<dbReference type="GO" id="GO:0042351">
    <property type="term" value="P:'de novo' GDP-L-fucose biosynthetic process"/>
    <property type="evidence" value="ECO:0007669"/>
    <property type="project" value="TreeGrafter"/>
</dbReference>
<dbReference type="PANTHER" id="PTHR43715">
    <property type="entry name" value="GDP-MANNOSE 4,6-DEHYDRATASE"/>
    <property type="match status" value="1"/>
</dbReference>
<dbReference type="HAMAP" id="MF_00955">
    <property type="entry name" value="GDP_Man_dehydratase"/>
    <property type="match status" value="1"/>
</dbReference>
<evidence type="ECO:0000256" key="2">
    <source>
        <dbReference type="ARBA" id="ARBA00009263"/>
    </source>
</evidence>
<feature type="domain" description="NAD(P)-binding" evidence="5">
    <location>
        <begin position="7"/>
        <end position="336"/>
    </location>
</feature>
<organism evidence="6 7">
    <name type="scientific">Paramecium bursaria Chlorella virus IL3A</name>
    <name type="common">PBCV-IL3A</name>
    <dbReference type="NCBI Taxonomy" id="46019"/>
    <lineage>
        <taxon>Viruses</taxon>
        <taxon>Varidnaviria</taxon>
        <taxon>Bamfordvirae</taxon>
        <taxon>Nucleocytoviricota</taxon>
        <taxon>Megaviricetes</taxon>
        <taxon>Algavirales</taxon>
        <taxon>Phycodnaviridae</taxon>
        <taxon>Chlorovirus</taxon>
        <taxon>Chlorovirus illinoense</taxon>
    </lineage>
</organism>
<name>M1H525_PBCVI</name>
<evidence type="ECO:0000313" key="7">
    <source>
        <dbReference type="Proteomes" id="UP000247091"/>
    </source>
</evidence>
<dbReference type="EC" id="4.2.1.47" evidence="3"/>
<evidence type="ECO:0000256" key="4">
    <source>
        <dbReference type="ARBA" id="ARBA00023239"/>
    </source>
</evidence>
<dbReference type="InterPro" id="IPR006368">
    <property type="entry name" value="GDP_Man_deHydtase"/>
</dbReference>
<dbReference type="SUPFAM" id="SSF51735">
    <property type="entry name" value="NAD(P)-binding Rossmann-fold domains"/>
    <property type="match status" value="1"/>
</dbReference>
<comment type="similarity">
    <text evidence="2">Belongs to the NAD(P)-dependent epimerase/dehydratase family. GDP-mannose 4,6-dehydratase subfamily.</text>
</comment>
<dbReference type="CDD" id="cd05260">
    <property type="entry name" value="GDP_MD_SDR_e"/>
    <property type="match status" value="1"/>
</dbReference>
<protein>
    <recommendedName>
        <fullName evidence="3">GDP-mannose 4,6-dehydratase</fullName>
        <ecNumber evidence="3">4.2.1.47</ecNumber>
    </recommendedName>
</protein>
<comment type="cofactor">
    <cofactor evidence="1">
        <name>NADP(+)</name>
        <dbReference type="ChEBI" id="CHEBI:58349"/>
    </cofactor>
</comment>
<evidence type="ECO:0000256" key="1">
    <source>
        <dbReference type="ARBA" id="ARBA00001937"/>
    </source>
</evidence>
<evidence type="ECO:0000259" key="5">
    <source>
        <dbReference type="Pfam" id="PF16363"/>
    </source>
</evidence>
<accession>M1H525</accession>
<dbReference type="GO" id="GO:0008446">
    <property type="term" value="F:GDP-mannose 4,6-dehydratase activity"/>
    <property type="evidence" value="ECO:0007669"/>
    <property type="project" value="UniProtKB-EC"/>
</dbReference>
<reference evidence="6 7" key="1">
    <citation type="submission" date="2012-10" db="EMBL/GenBank/DDBJ databases">
        <title>Towards defining the chloroviruses: a genomic journey through a genus of large DNA viruses.</title>
        <authorList>
            <person name="Jeanniard A."/>
            <person name="Dunigan D.D."/>
            <person name="Gurnon J.R."/>
            <person name="Agarkova I."/>
            <person name="Kang M."/>
            <person name="Vitek J."/>
            <person name="Duncan G."/>
            <person name="McClung O.W."/>
            <person name="Larsen M."/>
            <person name="Claverie J.-M."/>
            <person name="Van Etten J.L."/>
            <person name="Blanc G."/>
        </authorList>
    </citation>
    <scope>NUCLEOTIDE SEQUENCE [LARGE SCALE GENOMIC DNA]</scope>
</reference>
<dbReference type="Pfam" id="PF16363">
    <property type="entry name" value="GDP_Man_Dehyd"/>
    <property type="match status" value="1"/>
</dbReference>
<keyword evidence="4" id="KW-0456">Lyase</keyword>
<organismHost>
    <name type="scientific">Chlorella</name>
    <dbReference type="NCBI Taxonomy" id="3071"/>
</organismHost>
<gene>
    <name evidence="6" type="primary">IL-3A_126R</name>
    <name evidence="6" type="ORF">PBCVIL3A_126R</name>
</gene>
<dbReference type="FunFam" id="3.40.50.720:FF:000924">
    <property type="entry name" value="GDP-mannose 4,6 dehydratase"/>
    <property type="match status" value="1"/>
</dbReference>
<proteinExistence type="inferred from homology"/>
<dbReference type="EMBL" id="JX997169">
    <property type="protein sequence ID" value="AGE53778.1"/>
    <property type="molecule type" value="Genomic_DNA"/>
</dbReference>
<sequence>MLSKVALVTGATGQDGTYLCPFLVKKGYTVYGLVRHTSSENPRVEELKRQGVEIVHGDLTDSTSLINIITKIRPDEIYNMAAQSFVGDSFHQAELTANVDALGVLRLLDAVRIAGLNSRICQASTSELYGKVQEIPQTERTPFYPRSPYGVAKLYAYWICKNYRESYGMFVCNSICFNHESPNRGHQFVTRKITKAVANIFNGVEKCMYLGNIDSKRDWGYAEDYIEAMWLMLQQDTPDDYVIATGQTTSVREFVKIAFGVLDIVVEFSGENENEIAYVVSSPEASHVKVGDVVMRVNKDFYRPAEVDLLVGDATKAKNVLGWEPKTTLNELVKMMVISDTFGNK</sequence>
<dbReference type="Proteomes" id="UP000247091">
    <property type="component" value="Segment"/>
</dbReference>